<dbReference type="Proteomes" id="UP000297452">
    <property type="component" value="Unassembled WGS sequence"/>
</dbReference>
<dbReference type="AlphaFoldDB" id="A0A4Z1IVB9"/>
<feature type="region of interest" description="Disordered" evidence="1">
    <location>
        <begin position="98"/>
        <end position="129"/>
    </location>
</feature>
<dbReference type="EMBL" id="PQXJ01000144">
    <property type="protein sequence ID" value="TGO60527.1"/>
    <property type="molecule type" value="Genomic_DNA"/>
</dbReference>
<gene>
    <name evidence="2" type="ORF">BOTNAR_0144g00200</name>
</gene>
<evidence type="ECO:0000313" key="2">
    <source>
        <dbReference type="EMBL" id="TGO60527.1"/>
    </source>
</evidence>
<dbReference type="STRING" id="278944.A0A4Z1IVB9"/>
<evidence type="ECO:0000256" key="1">
    <source>
        <dbReference type="SAM" id="MobiDB-lite"/>
    </source>
</evidence>
<protein>
    <submittedName>
        <fullName evidence="2">Uncharacterized protein</fullName>
    </submittedName>
</protein>
<keyword evidence="3" id="KW-1185">Reference proteome</keyword>
<sequence length="129" mass="14487">MLLQNLALRKDKEAAGHNIQSLTKHGNYLVQSSDRRRTYTSNQSAASKVREELAKETCEKLSNQHKDKKKAKAIDRDFFLSVLGSSATKREARSYIQNFKPLNTSPAKPKSQEPDQQITNENGVNLGSI</sequence>
<feature type="compositionally biased region" description="Polar residues" evidence="1">
    <location>
        <begin position="114"/>
        <end position="129"/>
    </location>
</feature>
<evidence type="ECO:0000313" key="3">
    <source>
        <dbReference type="Proteomes" id="UP000297452"/>
    </source>
</evidence>
<accession>A0A4Z1IVB9</accession>
<name>A0A4Z1IVB9_9HELO</name>
<dbReference type="OrthoDB" id="5585968at2759"/>
<proteinExistence type="predicted"/>
<reference evidence="2 3" key="1">
    <citation type="submission" date="2017-12" db="EMBL/GenBank/DDBJ databases">
        <title>Comparative genomics of Botrytis spp.</title>
        <authorList>
            <person name="Valero-Jimenez C.A."/>
            <person name="Tapia P."/>
            <person name="Veloso J."/>
            <person name="Silva-Moreno E."/>
            <person name="Staats M."/>
            <person name="Valdes J.H."/>
            <person name="Van Kan J.A.L."/>
        </authorList>
    </citation>
    <scope>NUCLEOTIDE SEQUENCE [LARGE SCALE GENOMIC DNA]</scope>
    <source>
        <strain evidence="2 3">MUCL2120</strain>
    </source>
</reference>
<comment type="caution">
    <text evidence="2">The sequence shown here is derived from an EMBL/GenBank/DDBJ whole genome shotgun (WGS) entry which is preliminary data.</text>
</comment>
<organism evidence="2 3">
    <name type="scientific">Botryotinia narcissicola</name>
    <dbReference type="NCBI Taxonomy" id="278944"/>
    <lineage>
        <taxon>Eukaryota</taxon>
        <taxon>Fungi</taxon>
        <taxon>Dikarya</taxon>
        <taxon>Ascomycota</taxon>
        <taxon>Pezizomycotina</taxon>
        <taxon>Leotiomycetes</taxon>
        <taxon>Helotiales</taxon>
        <taxon>Sclerotiniaceae</taxon>
        <taxon>Botryotinia</taxon>
    </lineage>
</organism>